<evidence type="ECO:0008006" key="3">
    <source>
        <dbReference type="Google" id="ProtNLM"/>
    </source>
</evidence>
<name>A0A645I0D7_9ZZZZ</name>
<sequence length="57" mass="6196">MVGIKAFGPYMSLVGQNRTYESSSLAIISFMFTWAFMGLIQLFNRGKADSGSLAGAR</sequence>
<keyword evidence="1" id="KW-0812">Transmembrane</keyword>
<feature type="transmembrane region" description="Helical" evidence="1">
    <location>
        <begin position="23"/>
        <end position="43"/>
    </location>
</feature>
<accession>A0A645I0D7</accession>
<keyword evidence="1" id="KW-0472">Membrane</keyword>
<organism evidence="2">
    <name type="scientific">bioreactor metagenome</name>
    <dbReference type="NCBI Taxonomy" id="1076179"/>
    <lineage>
        <taxon>unclassified sequences</taxon>
        <taxon>metagenomes</taxon>
        <taxon>ecological metagenomes</taxon>
    </lineage>
</organism>
<dbReference type="AlphaFoldDB" id="A0A645I0D7"/>
<comment type="caution">
    <text evidence="2">The sequence shown here is derived from an EMBL/GenBank/DDBJ whole genome shotgun (WGS) entry which is preliminary data.</text>
</comment>
<protein>
    <recommendedName>
        <fullName evidence="3">ABC transmembrane type-1 domain-containing protein</fullName>
    </recommendedName>
</protein>
<proteinExistence type="predicted"/>
<evidence type="ECO:0000313" key="2">
    <source>
        <dbReference type="EMBL" id="MPN44316.1"/>
    </source>
</evidence>
<gene>
    <name evidence="2" type="ORF">SDC9_191878</name>
</gene>
<evidence type="ECO:0000256" key="1">
    <source>
        <dbReference type="SAM" id="Phobius"/>
    </source>
</evidence>
<keyword evidence="1" id="KW-1133">Transmembrane helix</keyword>
<reference evidence="2" key="1">
    <citation type="submission" date="2019-08" db="EMBL/GenBank/DDBJ databases">
        <authorList>
            <person name="Kucharzyk K."/>
            <person name="Murdoch R.W."/>
            <person name="Higgins S."/>
            <person name="Loffler F."/>
        </authorList>
    </citation>
    <scope>NUCLEOTIDE SEQUENCE</scope>
</reference>
<dbReference type="EMBL" id="VSSQ01103344">
    <property type="protein sequence ID" value="MPN44316.1"/>
    <property type="molecule type" value="Genomic_DNA"/>
</dbReference>